<dbReference type="InterPro" id="IPR029063">
    <property type="entry name" value="SAM-dependent_MTases_sf"/>
</dbReference>
<gene>
    <name evidence="1" type="ORF">LCGC14_2839810</name>
</gene>
<organism evidence="1">
    <name type="scientific">marine sediment metagenome</name>
    <dbReference type="NCBI Taxonomy" id="412755"/>
    <lineage>
        <taxon>unclassified sequences</taxon>
        <taxon>metagenomes</taxon>
        <taxon>ecological metagenomes</taxon>
    </lineage>
</organism>
<dbReference type="AlphaFoldDB" id="A0A0F9B2M4"/>
<proteinExistence type="predicted"/>
<dbReference type="EMBL" id="LAZR01054320">
    <property type="protein sequence ID" value="KKK78811.1"/>
    <property type="molecule type" value="Genomic_DNA"/>
</dbReference>
<reference evidence="1" key="1">
    <citation type="journal article" date="2015" name="Nature">
        <title>Complex archaea that bridge the gap between prokaryotes and eukaryotes.</title>
        <authorList>
            <person name="Spang A."/>
            <person name="Saw J.H."/>
            <person name="Jorgensen S.L."/>
            <person name="Zaremba-Niedzwiedzka K."/>
            <person name="Martijn J."/>
            <person name="Lind A.E."/>
            <person name="van Eijk R."/>
            <person name="Schleper C."/>
            <person name="Guy L."/>
            <person name="Ettema T.J."/>
        </authorList>
    </citation>
    <scope>NUCLEOTIDE SEQUENCE</scope>
</reference>
<accession>A0A0F9B2M4</accession>
<sequence>ALFIIEVPSFDTLINNHRFDQVFHQRVNYFSLSSMKKLIDLSGCEYIDHTFNYNFWGGTMLFAFKKSENRKKHLEDFNAFPRVVSNIKESYKIFKDLLENVLVIPSFSNVELDYKTKGEFSKYLVKIKIREHRNRKINIKSKKIGKEKMEICKWYAIFYFKQKPRWSRS</sequence>
<feature type="non-terminal residue" evidence="1">
    <location>
        <position position="1"/>
    </location>
</feature>
<evidence type="ECO:0000313" key="1">
    <source>
        <dbReference type="EMBL" id="KKK78811.1"/>
    </source>
</evidence>
<dbReference type="Gene3D" id="3.40.50.150">
    <property type="entry name" value="Vaccinia Virus protein VP39"/>
    <property type="match status" value="1"/>
</dbReference>
<comment type="caution">
    <text evidence="1">The sequence shown here is derived from an EMBL/GenBank/DDBJ whole genome shotgun (WGS) entry which is preliminary data.</text>
</comment>
<protein>
    <submittedName>
        <fullName evidence="1">Uncharacterized protein</fullName>
    </submittedName>
</protein>
<name>A0A0F9B2M4_9ZZZZ</name>